<protein>
    <recommendedName>
        <fullName evidence="1">PucR C-terminal helix-turn-helix domain-containing protein</fullName>
    </recommendedName>
</protein>
<dbReference type="Proteomes" id="UP001296943">
    <property type="component" value="Unassembled WGS sequence"/>
</dbReference>
<sequence length="303" mass="36012">MIEKLKEIFPSMVEANPEEMMDTEFYEWYKTTENKIVGIHKEEMTKKEELLLETFLTPYYVNHPPVTKREEDWIDVLFHQGNPKKLLSNKDDIKFRFVYFSLSDDNVDQDAFREAIHGLFPYQVPIIWENNHEGMIIEEDFRNEEDMISYSEIIDVLMSDFYMKVRLFVGPYSNEIKHSQAFYGWIKQCFYDVYPYNKQVVINYVSAVPYLFLKPLSSQSTSFIIDSILRDTVNEEDLLQTIRIFLECNSNATFAAKKLYMHRNSLQYRVDKFIEKTGIDVKQFEGALSVYLTLLLKQNSEKK</sequence>
<dbReference type="InterPro" id="IPR042070">
    <property type="entry name" value="PucR_C-HTH_sf"/>
</dbReference>
<feature type="domain" description="PucR C-terminal helix-turn-helix" evidence="1">
    <location>
        <begin position="238"/>
        <end position="295"/>
    </location>
</feature>
<evidence type="ECO:0000259" key="1">
    <source>
        <dbReference type="Pfam" id="PF13556"/>
    </source>
</evidence>
<gene>
    <name evidence="2" type="ORF">JOC48_001932</name>
</gene>
<evidence type="ECO:0000313" key="2">
    <source>
        <dbReference type="EMBL" id="MBM7571436.1"/>
    </source>
</evidence>
<dbReference type="InterPro" id="IPR051448">
    <property type="entry name" value="CdaR-like_regulators"/>
</dbReference>
<comment type="caution">
    <text evidence="2">The sequence shown here is derived from an EMBL/GenBank/DDBJ whole genome shotgun (WGS) entry which is preliminary data.</text>
</comment>
<proteinExistence type="predicted"/>
<dbReference type="PANTHER" id="PTHR33744:SF15">
    <property type="entry name" value="CARBOHYDRATE DIACID REGULATOR"/>
    <property type="match status" value="1"/>
</dbReference>
<dbReference type="SUPFAM" id="SSF46689">
    <property type="entry name" value="Homeodomain-like"/>
    <property type="match status" value="1"/>
</dbReference>
<dbReference type="InterPro" id="IPR009057">
    <property type="entry name" value="Homeodomain-like_sf"/>
</dbReference>
<reference evidence="2 3" key="1">
    <citation type="submission" date="2021-01" db="EMBL/GenBank/DDBJ databases">
        <title>Genomic Encyclopedia of Type Strains, Phase IV (KMG-IV): sequencing the most valuable type-strain genomes for metagenomic binning, comparative biology and taxonomic classification.</title>
        <authorList>
            <person name="Goeker M."/>
        </authorList>
    </citation>
    <scope>NUCLEOTIDE SEQUENCE [LARGE SCALE GENOMIC DNA]</scope>
    <source>
        <strain evidence="2 3">DSM 23711</strain>
    </source>
</reference>
<dbReference type="PANTHER" id="PTHR33744">
    <property type="entry name" value="CARBOHYDRATE DIACID REGULATOR"/>
    <property type="match status" value="1"/>
</dbReference>
<keyword evidence="3" id="KW-1185">Reference proteome</keyword>
<name>A0ABS2MZX3_9BACI</name>
<dbReference type="InterPro" id="IPR025736">
    <property type="entry name" value="PucR_C-HTH_dom"/>
</dbReference>
<evidence type="ECO:0000313" key="3">
    <source>
        <dbReference type="Proteomes" id="UP001296943"/>
    </source>
</evidence>
<dbReference type="Gene3D" id="1.10.10.2840">
    <property type="entry name" value="PucR C-terminal helix-turn-helix domain"/>
    <property type="match status" value="1"/>
</dbReference>
<dbReference type="EMBL" id="JAFBDR010000009">
    <property type="protein sequence ID" value="MBM7571436.1"/>
    <property type="molecule type" value="Genomic_DNA"/>
</dbReference>
<accession>A0ABS2MZX3</accession>
<organism evidence="2 3">
    <name type="scientific">Aquibacillus albus</name>
    <dbReference type="NCBI Taxonomy" id="1168171"/>
    <lineage>
        <taxon>Bacteria</taxon>
        <taxon>Bacillati</taxon>
        <taxon>Bacillota</taxon>
        <taxon>Bacilli</taxon>
        <taxon>Bacillales</taxon>
        <taxon>Bacillaceae</taxon>
        <taxon>Aquibacillus</taxon>
    </lineage>
</organism>
<dbReference type="RefSeq" id="WP_204499052.1">
    <property type="nucleotide sequence ID" value="NZ_JAFBDR010000009.1"/>
</dbReference>
<dbReference type="Pfam" id="PF13556">
    <property type="entry name" value="HTH_30"/>
    <property type="match status" value="1"/>
</dbReference>